<evidence type="ECO:0000313" key="2">
    <source>
        <dbReference type="EMBL" id="SDQ79725.1"/>
    </source>
</evidence>
<gene>
    <name evidence="2" type="ORF">SAMN05445850_1772</name>
</gene>
<evidence type="ECO:0000313" key="3">
    <source>
        <dbReference type="Proteomes" id="UP000199365"/>
    </source>
</evidence>
<organism evidence="2 3">
    <name type="scientific">Paraburkholderia tuberum</name>
    <dbReference type="NCBI Taxonomy" id="157910"/>
    <lineage>
        <taxon>Bacteria</taxon>
        <taxon>Pseudomonadati</taxon>
        <taxon>Pseudomonadota</taxon>
        <taxon>Betaproteobacteria</taxon>
        <taxon>Burkholderiales</taxon>
        <taxon>Burkholderiaceae</taxon>
        <taxon>Paraburkholderia</taxon>
    </lineage>
</organism>
<accession>A0A1H1DTA4</accession>
<keyword evidence="3" id="KW-1185">Reference proteome</keyword>
<evidence type="ECO:0008006" key="4">
    <source>
        <dbReference type="Google" id="ProtNLM"/>
    </source>
</evidence>
<dbReference type="AlphaFoldDB" id="A0A1H1DTA4"/>
<reference evidence="3" key="1">
    <citation type="submission" date="2016-10" db="EMBL/GenBank/DDBJ databases">
        <authorList>
            <person name="Varghese N."/>
            <person name="Submissions S."/>
        </authorList>
    </citation>
    <scope>NUCLEOTIDE SEQUENCE [LARGE SCALE GENOMIC DNA]</scope>
    <source>
        <strain evidence="3">DUS833</strain>
    </source>
</reference>
<sequence>MFQPTRLKPLFHPGKLLVSHAALATLRTNGVPVVSVVLRHIAGDWGVVSEDDKRQNDVSIATGLRLISIYRLPDQTRVLVITEWNRAHTTIDRLDDVVPGSDSRPTQPANRHYPAWPKAHYVQEGHT</sequence>
<name>A0A1H1DTA4_9BURK</name>
<dbReference type="EMBL" id="FNKX01000001">
    <property type="protein sequence ID" value="SDQ79725.1"/>
    <property type="molecule type" value="Genomic_DNA"/>
</dbReference>
<dbReference type="Proteomes" id="UP000199365">
    <property type="component" value="Unassembled WGS sequence"/>
</dbReference>
<dbReference type="STRING" id="157910.SAMN05445850_1772"/>
<evidence type="ECO:0000256" key="1">
    <source>
        <dbReference type="SAM" id="MobiDB-lite"/>
    </source>
</evidence>
<proteinExistence type="predicted"/>
<dbReference type="RefSeq" id="WP_090802686.1">
    <property type="nucleotide sequence ID" value="NZ_FNKX01000001.1"/>
</dbReference>
<protein>
    <recommendedName>
        <fullName evidence="4">Plasmid related protein</fullName>
    </recommendedName>
</protein>
<feature type="region of interest" description="Disordered" evidence="1">
    <location>
        <begin position="95"/>
        <end position="115"/>
    </location>
</feature>